<proteinExistence type="predicted"/>
<keyword evidence="3" id="KW-1185">Reference proteome</keyword>
<sequence length="359" mass="39271">MRISIEISARKVLPLKFLSMVEHLMRHRVLDVYVQCLDVRHDMTLPETLLSDSEDVQLEGIQASRNIVELDDNTSDDSSDSGKDDEEMLADIPFIDHNSDTDDEREEARDKMRRFVQLRRAISQDADEGNDTDVNVPGENDVNTPEHSCLLGTSRNGRVSAQVIANRFGDVICSVPSMKSTQLKAMVRKELGVFITEKAPNTNPQDEAEPSLDHANVVSSSQRQNKGGKIGKRNNAPNSNPQDGVGPAFDHVNVVSSTQRQKGGATLEGKEKNVGTQGSLKVIKGACTNEIILGREAPHHASFITAAELYSTRLVAQQKKNKTRHGQTSVADVDTDTSATSQSCLDLPTQASATTEGRN</sequence>
<gene>
    <name evidence="2" type="ORF">J5N97_013473</name>
</gene>
<feature type="region of interest" description="Disordered" evidence="1">
    <location>
        <begin position="319"/>
        <end position="359"/>
    </location>
</feature>
<reference evidence="2" key="2">
    <citation type="journal article" date="2022" name="Hortic Res">
        <title>The genome of Dioscorea zingiberensis sheds light on the biosynthesis, origin and evolution of the medicinally important diosgenin saponins.</title>
        <authorList>
            <person name="Li Y."/>
            <person name="Tan C."/>
            <person name="Li Z."/>
            <person name="Guo J."/>
            <person name="Li S."/>
            <person name="Chen X."/>
            <person name="Wang C."/>
            <person name="Dai X."/>
            <person name="Yang H."/>
            <person name="Song W."/>
            <person name="Hou L."/>
            <person name="Xu J."/>
            <person name="Tong Z."/>
            <person name="Xu A."/>
            <person name="Yuan X."/>
            <person name="Wang W."/>
            <person name="Yang Q."/>
            <person name="Chen L."/>
            <person name="Sun Z."/>
            <person name="Wang K."/>
            <person name="Pan B."/>
            <person name="Chen J."/>
            <person name="Bao Y."/>
            <person name="Liu F."/>
            <person name="Qi X."/>
            <person name="Gang D.R."/>
            <person name="Wen J."/>
            <person name="Li J."/>
        </authorList>
    </citation>
    <scope>NUCLEOTIDE SEQUENCE</scope>
    <source>
        <strain evidence="2">Dzin_1.0</strain>
    </source>
</reference>
<feature type="region of interest" description="Disordered" evidence="1">
    <location>
        <begin position="67"/>
        <end position="104"/>
    </location>
</feature>
<accession>A0A9D5CSA3</accession>
<organism evidence="2 3">
    <name type="scientific">Dioscorea zingiberensis</name>
    <dbReference type="NCBI Taxonomy" id="325984"/>
    <lineage>
        <taxon>Eukaryota</taxon>
        <taxon>Viridiplantae</taxon>
        <taxon>Streptophyta</taxon>
        <taxon>Embryophyta</taxon>
        <taxon>Tracheophyta</taxon>
        <taxon>Spermatophyta</taxon>
        <taxon>Magnoliopsida</taxon>
        <taxon>Liliopsida</taxon>
        <taxon>Dioscoreales</taxon>
        <taxon>Dioscoreaceae</taxon>
        <taxon>Dioscorea</taxon>
    </lineage>
</organism>
<evidence type="ECO:0000256" key="1">
    <source>
        <dbReference type="SAM" id="MobiDB-lite"/>
    </source>
</evidence>
<dbReference type="AlphaFoldDB" id="A0A9D5CSA3"/>
<feature type="compositionally biased region" description="Polar residues" evidence="1">
    <location>
        <begin position="326"/>
        <end position="359"/>
    </location>
</feature>
<comment type="caution">
    <text evidence="2">The sequence shown here is derived from an EMBL/GenBank/DDBJ whole genome shotgun (WGS) entry which is preliminary data.</text>
</comment>
<reference evidence="2" key="1">
    <citation type="submission" date="2021-03" db="EMBL/GenBank/DDBJ databases">
        <authorList>
            <person name="Li Z."/>
            <person name="Yang C."/>
        </authorList>
    </citation>
    <scope>NUCLEOTIDE SEQUENCE</scope>
    <source>
        <strain evidence="2">Dzin_1.0</strain>
        <tissue evidence="2">Leaf</tissue>
    </source>
</reference>
<evidence type="ECO:0000313" key="2">
    <source>
        <dbReference type="EMBL" id="KAJ0977999.1"/>
    </source>
</evidence>
<feature type="region of interest" description="Disordered" evidence="1">
    <location>
        <begin position="124"/>
        <end position="146"/>
    </location>
</feature>
<feature type="compositionally biased region" description="Acidic residues" evidence="1">
    <location>
        <begin position="69"/>
        <end position="89"/>
    </location>
</feature>
<protein>
    <submittedName>
        <fullName evidence="2">Uncharacterized protein</fullName>
    </submittedName>
</protein>
<evidence type="ECO:0000313" key="3">
    <source>
        <dbReference type="Proteomes" id="UP001085076"/>
    </source>
</evidence>
<dbReference type="EMBL" id="JAGGNH010000003">
    <property type="protein sequence ID" value="KAJ0977999.1"/>
    <property type="molecule type" value="Genomic_DNA"/>
</dbReference>
<name>A0A9D5CSA3_9LILI</name>
<dbReference type="Proteomes" id="UP001085076">
    <property type="component" value="Miscellaneous, Linkage group lg03"/>
</dbReference>
<feature type="region of interest" description="Disordered" evidence="1">
    <location>
        <begin position="198"/>
        <end position="250"/>
    </location>
</feature>